<dbReference type="EMBL" id="HG720886">
    <property type="protein sequence ID" value="CDJ59832.1"/>
    <property type="molecule type" value="Genomic_DNA"/>
</dbReference>
<name>U6M6G8_EIMMA</name>
<reference evidence="1" key="2">
    <citation type="submission" date="2013-10" db="EMBL/GenBank/DDBJ databases">
        <authorList>
            <person name="Aslett M."/>
        </authorList>
    </citation>
    <scope>NUCLEOTIDE SEQUENCE [LARGE SCALE GENOMIC DNA]</scope>
    <source>
        <strain evidence="1">Weybridge</strain>
    </source>
</reference>
<keyword evidence="2" id="KW-1185">Reference proteome</keyword>
<evidence type="ECO:0000313" key="1">
    <source>
        <dbReference type="EMBL" id="CDJ59832.1"/>
    </source>
</evidence>
<organism evidence="1 2">
    <name type="scientific">Eimeria maxima</name>
    <name type="common">Coccidian parasite</name>
    <dbReference type="NCBI Taxonomy" id="5804"/>
    <lineage>
        <taxon>Eukaryota</taxon>
        <taxon>Sar</taxon>
        <taxon>Alveolata</taxon>
        <taxon>Apicomplexa</taxon>
        <taxon>Conoidasida</taxon>
        <taxon>Coccidia</taxon>
        <taxon>Eucoccidiorida</taxon>
        <taxon>Eimeriorina</taxon>
        <taxon>Eimeriidae</taxon>
        <taxon>Eimeria</taxon>
    </lineage>
</organism>
<reference evidence="1" key="1">
    <citation type="submission" date="2013-10" db="EMBL/GenBank/DDBJ databases">
        <title>Genomic analysis of the causative agents of coccidiosis in chickens.</title>
        <authorList>
            <person name="Reid A.J."/>
            <person name="Blake D."/>
            <person name="Billington K."/>
            <person name="Browne H."/>
            <person name="Dunn M."/>
            <person name="Hung S."/>
            <person name="Kawahara F."/>
            <person name="Miranda-Saavedra D."/>
            <person name="Mourier T."/>
            <person name="Nagra H."/>
            <person name="Otto T.D."/>
            <person name="Rawlings N."/>
            <person name="Sanchez A."/>
            <person name="Sanders M."/>
            <person name="Subramaniam C."/>
            <person name="Tay Y."/>
            <person name="Dear P."/>
            <person name="Doerig C."/>
            <person name="Gruber A."/>
            <person name="Parkinson J."/>
            <person name="Shirley M."/>
            <person name="Wan K.L."/>
            <person name="Berriman M."/>
            <person name="Tomley F."/>
            <person name="Pain A."/>
        </authorList>
    </citation>
    <scope>NUCLEOTIDE SEQUENCE [LARGE SCALE GENOMIC DNA]</scope>
    <source>
        <strain evidence="1">Weybridge</strain>
    </source>
</reference>
<dbReference type="AlphaFoldDB" id="U6M6G8"/>
<dbReference type="GeneID" id="25339899"/>
<dbReference type="RefSeq" id="XP_013336477.1">
    <property type="nucleotide sequence ID" value="XM_013481023.1"/>
</dbReference>
<dbReference type="Proteomes" id="UP000030763">
    <property type="component" value="Unassembled WGS sequence"/>
</dbReference>
<feature type="non-terminal residue" evidence="1">
    <location>
        <position position="1"/>
    </location>
</feature>
<proteinExistence type="predicted"/>
<sequence>CAPDRCDGQGHCAKITQHRLVSRYFVLCFSSKSARSWPPSSSKYSPAQPPVLARPCCLVELVNRSFTVFTRPCGLKPSSTGKMSSTRSSSELCNLPLDTHHIQLTPAQRYTGSVIVSTLTNDRPVAQSFIAPRRMRRSLCILLGIFHHFQAFAFASETQYGTETGRLRGWGIPSDGSGSLTLPHPAGSNSPSMDAKEFARQEETPQNTVAQALLSSLKLSQDLFNATVALVLPPPEQPKEVKATEEHSLSCRALGIWVCIALGLHDHRPSIKQPQLIQQQIRVPSFPASMPITGNMELQDPLPIAQLCLQQYSDQQKSTDSHLPSPPAGLCKSQKQRFLLFWKRS</sequence>
<dbReference type="VEuPathDB" id="ToxoDB:EMWEY_00059130"/>
<accession>U6M6G8</accession>
<protein>
    <submittedName>
        <fullName evidence="1">Uncharacterized protein</fullName>
    </submittedName>
</protein>
<evidence type="ECO:0000313" key="2">
    <source>
        <dbReference type="Proteomes" id="UP000030763"/>
    </source>
</evidence>
<gene>
    <name evidence="1" type="ORF">EMWEY_00059130</name>
</gene>